<dbReference type="SUPFAM" id="SSF51161">
    <property type="entry name" value="Trimeric LpxA-like enzymes"/>
    <property type="match status" value="1"/>
</dbReference>
<dbReference type="InterPro" id="IPR011004">
    <property type="entry name" value="Trimer_LpxA-like_sf"/>
</dbReference>
<dbReference type="Pfam" id="PF00132">
    <property type="entry name" value="Hexapep"/>
    <property type="match status" value="1"/>
</dbReference>
<evidence type="ECO:0008006" key="2">
    <source>
        <dbReference type="Google" id="ProtNLM"/>
    </source>
</evidence>
<gene>
    <name evidence="1" type="ORF">S01H1_50277</name>
</gene>
<sequence>MTIIMPSPKTGKVPQIHETAFIAPTAVIIGNVVIGERSNIWFGAVLRGDWGTIIIGDNTSIQENVSIHNEIGSTVNIGNDCIIGHHAMIHGPCTIG</sequence>
<dbReference type="AlphaFoldDB" id="X0W9T1"/>
<dbReference type="PANTHER" id="PTHR13061">
    <property type="entry name" value="DYNACTIN SUBUNIT P25"/>
    <property type="match status" value="1"/>
</dbReference>
<protein>
    <recommendedName>
        <fullName evidence="2">Gamma carbonic anhydrase family protein</fullName>
    </recommendedName>
</protein>
<accession>X0W9T1</accession>
<name>X0W9T1_9ZZZZ</name>
<dbReference type="InterPro" id="IPR001451">
    <property type="entry name" value="Hexapep"/>
</dbReference>
<feature type="non-terminal residue" evidence="1">
    <location>
        <position position="96"/>
    </location>
</feature>
<dbReference type="PANTHER" id="PTHR13061:SF29">
    <property type="entry name" value="GAMMA CARBONIC ANHYDRASE-LIKE 1, MITOCHONDRIAL-RELATED"/>
    <property type="match status" value="1"/>
</dbReference>
<comment type="caution">
    <text evidence="1">The sequence shown here is derived from an EMBL/GenBank/DDBJ whole genome shotgun (WGS) entry which is preliminary data.</text>
</comment>
<evidence type="ECO:0000313" key="1">
    <source>
        <dbReference type="EMBL" id="GAG27709.1"/>
    </source>
</evidence>
<proteinExistence type="predicted"/>
<organism evidence="1">
    <name type="scientific">marine sediment metagenome</name>
    <dbReference type="NCBI Taxonomy" id="412755"/>
    <lineage>
        <taxon>unclassified sequences</taxon>
        <taxon>metagenomes</taxon>
        <taxon>ecological metagenomes</taxon>
    </lineage>
</organism>
<dbReference type="InterPro" id="IPR050484">
    <property type="entry name" value="Transf_Hexapept/Carb_Anhydrase"/>
</dbReference>
<reference evidence="1" key="1">
    <citation type="journal article" date="2014" name="Front. Microbiol.">
        <title>High frequency of phylogenetically diverse reductive dehalogenase-homologous genes in deep subseafloor sedimentary metagenomes.</title>
        <authorList>
            <person name="Kawai M."/>
            <person name="Futagami T."/>
            <person name="Toyoda A."/>
            <person name="Takaki Y."/>
            <person name="Nishi S."/>
            <person name="Hori S."/>
            <person name="Arai W."/>
            <person name="Tsubouchi T."/>
            <person name="Morono Y."/>
            <person name="Uchiyama I."/>
            <person name="Ito T."/>
            <person name="Fujiyama A."/>
            <person name="Inagaki F."/>
            <person name="Takami H."/>
        </authorList>
    </citation>
    <scope>NUCLEOTIDE SEQUENCE</scope>
    <source>
        <strain evidence="1">Expedition CK06-06</strain>
    </source>
</reference>
<dbReference type="Gene3D" id="2.160.10.10">
    <property type="entry name" value="Hexapeptide repeat proteins"/>
    <property type="match status" value="1"/>
</dbReference>
<dbReference type="EMBL" id="BARS01032392">
    <property type="protein sequence ID" value="GAG27709.1"/>
    <property type="molecule type" value="Genomic_DNA"/>
</dbReference>